<evidence type="ECO:0000313" key="9">
    <source>
        <dbReference type="EMBL" id="OJJ99986.1"/>
    </source>
</evidence>
<evidence type="ECO:0000256" key="4">
    <source>
        <dbReference type="ARBA" id="ARBA00022989"/>
    </source>
</evidence>
<dbReference type="GeneID" id="30979103"/>
<dbReference type="PROSITE" id="PS51257">
    <property type="entry name" value="PROKAR_LIPOPROTEIN"/>
    <property type="match status" value="1"/>
</dbReference>
<gene>
    <name evidence="9" type="ORF">ASPACDRAFT_78898</name>
</gene>
<keyword evidence="10" id="KW-1185">Reference proteome</keyword>
<dbReference type="VEuPathDB" id="FungiDB:ASPACDRAFT_78898"/>
<organism evidence="9 10">
    <name type="scientific">Aspergillus aculeatus (strain ATCC 16872 / CBS 172.66 / WB 5094)</name>
    <dbReference type="NCBI Taxonomy" id="690307"/>
    <lineage>
        <taxon>Eukaryota</taxon>
        <taxon>Fungi</taxon>
        <taxon>Dikarya</taxon>
        <taxon>Ascomycota</taxon>
        <taxon>Pezizomycotina</taxon>
        <taxon>Eurotiomycetes</taxon>
        <taxon>Eurotiomycetidae</taxon>
        <taxon>Eurotiales</taxon>
        <taxon>Aspergillaceae</taxon>
        <taxon>Aspergillus</taxon>
        <taxon>Aspergillus subgen. Circumdati</taxon>
    </lineage>
</organism>
<evidence type="ECO:0000256" key="6">
    <source>
        <dbReference type="ARBA" id="ARBA00023180"/>
    </source>
</evidence>
<keyword evidence="4" id="KW-1133">Transmembrane helix</keyword>
<keyword evidence="5" id="KW-0472">Membrane</keyword>
<feature type="signal peptide" evidence="7">
    <location>
        <begin position="1"/>
        <end position="20"/>
    </location>
</feature>
<dbReference type="EMBL" id="KV878977">
    <property type="protein sequence ID" value="OJJ99986.1"/>
    <property type="molecule type" value="Genomic_DNA"/>
</dbReference>
<dbReference type="SMART" id="SM00321">
    <property type="entry name" value="WSC"/>
    <property type="match status" value="1"/>
</dbReference>
<dbReference type="STRING" id="690307.A0A1L9WUQ3"/>
<evidence type="ECO:0000256" key="7">
    <source>
        <dbReference type="SAM" id="SignalP"/>
    </source>
</evidence>
<dbReference type="OMA" id="GNMCYCG"/>
<name>A0A1L9WUQ3_ASPA1</name>
<comment type="subcellular location">
    <subcellularLocation>
        <location evidence="1">Membrane</location>
        <topology evidence="1">Single-pass membrane protein</topology>
    </subcellularLocation>
</comment>
<evidence type="ECO:0000256" key="1">
    <source>
        <dbReference type="ARBA" id="ARBA00004167"/>
    </source>
</evidence>
<dbReference type="InterPro" id="IPR051836">
    <property type="entry name" value="Kremen_rcpt"/>
</dbReference>
<feature type="domain" description="WSC" evidence="8">
    <location>
        <begin position="20"/>
        <end position="109"/>
    </location>
</feature>
<evidence type="ECO:0000313" key="10">
    <source>
        <dbReference type="Proteomes" id="UP000184546"/>
    </source>
</evidence>
<evidence type="ECO:0000256" key="2">
    <source>
        <dbReference type="ARBA" id="ARBA00022692"/>
    </source>
</evidence>
<feature type="chain" id="PRO_5013132425" description="WSC domain-containing protein" evidence="7">
    <location>
        <begin position="21"/>
        <end position="248"/>
    </location>
</feature>
<dbReference type="AlphaFoldDB" id="A0A1L9WUQ3"/>
<dbReference type="PANTHER" id="PTHR24269:SF16">
    <property type="entry name" value="PROTEIN SLG1"/>
    <property type="match status" value="1"/>
</dbReference>
<accession>A0A1L9WUQ3</accession>
<dbReference type="Proteomes" id="UP000184546">
    <property type="component" value="Unassembled WGS sequence"/>
</dbReference>
<proteinExistence type="predicted"/>
<evidence type="ECO:0000256" key="3">
    <source>
        <dbReference type="ARBA" id="ARBA00022729"/>
    </source>
</evidence>
<dbReference type="OrthoDB" id="2019572at2759"/>
<keyword evidence="2" id="KW-0812">Transmembrane</keyword>
<reference evidence="10" key="1">
    <citation type="journal article" date="2017" name="Genome Biol.">
        <title>Comparative genomics reveals high biological diversity and specific adaptations in the industrially and medically important fungal genus Aspergillus.</title>
        <authorList>
            <person name="de Vries R.P."/>
            <person name="Riley R."/>
            <person name="Wiebenga A."/>
            <person name="Aguilar-Osorio G."/>
            <person name="Amillis S."/>
            <person name="Uchima C.A."/>
            <person name="Anderluh G."/>
            <person name="Asadollahi M."/>
            <person name="Askin M."/>
            <person name="Barry K."/>
            <person name="Battaglia E."/>
            <person name="Bayram O."/>
            <person name="Benocci T."/>
            <person name="Braus-Stromeyer S.A."/>
            <person name="Caldana C."/>
            <person name="Canovas D."/>
            <person name="Cerqueira G.C."/>
            <person name="Chen F."/>
            <person name="Chen W."/>
            <person name="Choi C."/>
            <person name="Clum A."/>
            <person name="Dos Santos R.A."/>
            <person name="Damasio A.R."/>
            <person name="Diallinas G."/>
            <person name="Emri T."/>
            <person name="Fekete E."/>
            <person name="Flipphi M."/>
            <person name="Freyberg S."/>
            <person name="Gallo A."/>
            <person name="Gournas C."/>
            <person name="Habgood R."/>
            <person name="Hainaut M."/>
            <person name="Harispe M.L."/>
            <person name="Henrissat B."/>
            <person name="Hilden K.S."/>
            <person name="Hope R."/>
            <person name="Hossain A."/>
            <person name="Karabika E."/>
            <person name="Karaffa L."/>
            <person name="Karanyi Z."/>
            <person name="Krasevec N."/>
            <person name="Kuo A."/>
            <person name="Kusch H."/>
            <person name="LaButti K."/>
            <person name="Lagendijk E.L."/>
            <person name="Lapidus A."/>
            <person name="Levasseur A."/>
            <person name="Lindquist E."/>
            <person name="Lipzen A."/>
            <person name="Logrieco A.F."/>
            <person name="MacCabe A."/>
            <person name="Maekelae M.R."/>
            <person name="Malavazi I."/>
            <person name="Melin P."/>
            <person name="Meyer V."/>
            <person name="Mielnichuk N."/>
            <person name="Miskei M."/>
            <person name="Molnar A.P."/>
            <person name="Mule G."/>
            <person name="Ngan C.Y."/>
            <person name="Orejas M."/>
            <person name="Orosz E."/>
            <person name="Ouedraogo J.P."/>
            <person name="Overkamp K.M."/>
            <person name="Park H.-S."/>
            <person name="Perrone G."/>
            <person name="Piumi F."/>
            <person name="Punt P.J."/>
            <person name="Ram A.F."/>
            <person name="Ramon A."/>
            <person name="Rauscher S."/>
            <person name="Record E."/>
            <person name="Riano-Pachon D.M."/>
            <person name="Robert V."/>
            <person name="Roehrig J."/>
            <person name="Ruller R."/>
            <person name="Salamov A."/>
            <person name="Salih N.S."/>
            <person name="Samson R.A."/>
            <person name="Sandor E."/>
            <person name="Sanguinetti M."/>
            <person name="Schuetze T."/>
            <person name="Sepcic K."/>
            <person name="Shelest E."/>
            <person name="Sherlock G."/>
            <person name="Sophianopoulou V."/>
            <person name="Squina F.M."/>
            <person name="Sun H."/>
            <person name="Susca A."/>
            <person name="Todd R.B."/>
            <person name="Tsang A."/>
            <person name="Unkles S.E."/>
            <person name="van de Wiele N."/>
            <person name="van Rossen-Uffink D."/>
            <person name="Oliveira J.V."/>
            <person name="Vesth T.C."/>
            <person name="Visser J."/>
            <person name="Yu J.-H."/>
            <person name="Zhou M."/>
            <person name="Andersen M.R."/>
            <person name="Archer D.B."/>
            <person name="Baker S.E."/>
            <person name="Benoit I."/>
            <person name="Brakhage A.A."/>
            <person name="Braus G.H."/>
            <person name="Fischer R."/>
            <person name="Frisvad J.C."/>
            <person name="Goldman G.H."/>
            <person name="Houbraken J."/>
            <person name="Oakley B."/>
            <person name="Pocsi I."/>
            <person name="Scazzocchio C."/>
            <person name="Seiboth B."/>
            <person name="vanKuyk P.A."/>
            <person name="Wortman J."/>
            <person name="Dyer P.S."/>
            <person name="Grigoriev I.V."/>
        </authorList>
    </citation>
    <scope>NUCLEOTIDE SEQUENCE [LARGE SCALE GENOMIC DNA]</scope>
    <source>
        <strain evidence="10">ATCC 16872 / CBS 172.66 / WB 5094</strain>
    </source>
</reference>
<evidence type="ECO:0000256" key="5">
    <source>
        <dbReference type="ARBA" id="ARBA00023136"/>
    </source>
</evidence>
<sequence length="248" mass="24719">MIRTSIRNLAILSLASLSSASSFVGCYSEPGELVLVGSYQFQSIGYCQQTCDKRKQTVYALHDGNQCYCGDALPSSESEVPAARCNTPCAGFPSDTCGGSDTWSVSSDSMNVKRDDAGSVIVTAPDTPDSAANIQVNPTLVETGIALASSVVSDAGGSAKTSIPSVILTAPTMTAAQQQQQVGSATATAASIVIVASNTPSSSAAVASSSASASPSASVGAAAVLDPGAGHGSLVGGLLVSILATLLY</sequence>
<dbReference type="RefSeq" id="XP_020056326.1">
    <property type="nucleotide sequence ID" value="XM_020205289.1"/>
</dbReference>
<dbReference type="InterPro" id="IPR002889">
    <property type="entry name" value="WSC_carb-bd"/>
</dbReference>
<dbReference type="Pfam" id="PF01822">
    <property type="entry name" value="WSC"/>
    <property type="match status" value="1"/>
</dbReference>
<evidence type="ECO:0000259" key="8">
    <source>
        <dbReference type="PROSITE" id="PS51212"/>
    </source>
</evidence>
<keyword evidence="6" id="KW-0325">Glycoprotein</keyword>
<protein>
    <recommendedName>
        <fullName evidence="8">WSC domain-containing protein</fullName>
    </recommendedName>
</protein>
<keyword evidence="3 7" id="KW-0732">Signal</keyword>
<dbReference type="GO" id="GO:0005886">
    <property type="term" value="C:plasma membrane"/>
    <property type="evidence" value="ECO:0007669"/>
    <property type="project" value="TreeGrafter"/>
</dbReference>
<dbReference type="PANTHER" id="PTHR24269">
    <property type="entry name" value="KREMEN PROTEIN"/>
    <property type="match status" value="1"/>
</dbReference>
<dbReference type="PROSITE" id="PS51212">
    <property type="entry name" value="WSC"/>
    <property type="match status" value="1"/>
</dbReference>